<proteinExistence type="predicted"/>
<evidence type="ECO:0000256" key="1">
    <source>
        <dbReference type="SAM" id="Phobius"/>
    </source>
</evidence>
<keyword evidence="1" id="KW-0472">Membrane</keyword>
<dbReference type="EMBL" id="JBEOZY010000048">
    <property type="protein sequence ID" value="MER6168740.1"/>
    <property type="molecule type" value="Genomic_DNA"/>
</dbReference>
<comment type="caution">
    <text evidence="2">The sequence shown here is derived from an EMBL/GenBank/DDBJ whole genome shotgun (WGS) entry which is preliminary data.</text>
</comment>
<keyword evidence="1" id="KW-0812">Transmembrane</keyword>
<sequence>MSAVVTEESVPARTPVHDGPERRGVRAVLALARFEARKLLLGIPVLIAFAAYVAWIVWRTRTSWDGSPALQDVDRATQSTPMLVGLAVLLCAARAVIRSERHGTEPHFSVLVLQPWRRTAAHALSVVPAALLTALCVAGQFTWEALKPGAVGHGSPAELAVGPLTVLVFGALGVLLGRLVRSALAAPLLVVVLLFTFVLGTGPSEESGLSWLVPVVSVTGPDTLPSDLLGRPAAWHALYLAGAALCVAFLAVAVAGGRGILVRAGLALSLAAAVTGGVLQAGGVTPSPELTAARERASVRPELTCSEHGRSRYCAFPEWGPRTGTWAGVVDRVQALAGGSAHEQPLVVRQRIDARSGLGTDSAIPPSTEPHRVTVGTAWGGNRVPEFSSAVAAVLVAGTEAAGSELCDGRMVTVMWLSLSWQDDPMDALRRVRLDDSVTGSAIVLSPTDPLSMTEGQTDVVRRLLEDPPAGTAARVKAHWAELTAPGVTTARVAELLGVARPGKADSCED</sequence>
<organism evidence="2 3">
    <name type="scientific">Streptomyces violaceorubidus</name>
    <dbReference type="NCBI Taxonomy" id="284042"/>
    <lineage>
        <taxon>Bacteria</taxon>
        <taxon>Bacillati</taxon>
        <taxon>Actinomycetota</taxon>
        <taxon>Actinomycetes</taxon>
        <taxon>Kitasatosporales</taxon>
        <taxon>Streptomycetaceae</taxon>
        <taxon>Streptomyces</taxon>
    </lineage>
</organism>
<dbReference type="Proteomes" id="UP001496720">
    <property type="component" value="Unassembled WGS sequence"/>
</dbReference>
<accession>A0ABV1T428</accession>
<evidence type="ECO:0000313" key="2">
    <source>
        <dbReference type="EMBL" id="MER6168740.1"/>
    </source>
</evidence>
<feature type="transmembrane region" description="Helical" evidence="1">
    <location>
        <begin position="78"/>
        <end position="97"/>
    </location>
</feature>
<feature type="transmembrane region" description="Helical" evidence="1">
    <location>
        <begin position="260"/>
        <end position="279"/>
    </location>
</feature>
<keyword evidence="3" id="KW-1185">Reference proteome</keyword>
<keyword evidence="1" id="KW-1133">Transmembrane helix</keyword>
<feature type="transmembrane region" description="Helical" evidence="1">
    <location>
        <begin position="155"/>
        <end position="176"/>
    </location>
</feature>
<dbReference type="RefSeq" id="WP_352150007.1">
    <property type="nucleotide sequence ID" value="NZ_JBEOZY010000048.1"/>
</dbReference>
<feature type="transmembrane region" description="Helical" evidence="1">
    <location>
        <begin position="183"/>
        <end position="202"/>
    </location>
</feature>
<gene>
    <name evidence="2" type="ORF">ABT188_30000</name>
</gene>
<feature type="transmembrane region" description="Helical" evidence="1">
    <location>
        <begin position="123"/>
        <end position="143"/>
    </location>
</feature>
<protein>
    <submittedName>
        <fullName evidence="2">ABC transporter permease</fullName>
    </submittedName>
</protein>
<name>A0ABV1T428_9ACTN</name>
<feature type="transmembrane region" description="Helical" evidence="1">
    <location>
        <begin position="39"/>
        <end position="58"/>
    </location>
</feature>
<reference evidence="2 3" key="1">
    <citation type="submission" date="2024-06" db="EMBL/GenBank/DDBJ databases">
        <title>The Natural Products Discovery Center: Release of the First 8490 Sequenced Strains for Exploring Actinobacteria Biosynthetic Diversity.</title>
        <authorList>
            <person name="Kalkreuter E."/>
            <person name="Kautsar S.A."/>
            <person name="Yang D."/>
            <person name="Bader C.D."/>
            <person name="Teijaro C.N."/>
            <person name="Fluegel L."/>
            <person name="Davis C.M."/>
            <person name="Simpson J.R."/>
            <person name="Lauterbach L."/>
            <person name="Steele A.D."/>
            <person name="Gui C."/>
            <person name="Meng S."/>
            <person name="Li G."/>
            <person name="Viehrig K."/>
            <person name="Ye F."/>
            <person name="Su P."/>
            <person name="Kiefer A.F."/>
            <person name="Nichols A."/>
            <person name="Cepeda A.J."/>
            <person name="Yan W."/>
            <person name="Fan B."/>
            <person name="Jiang Y."/>
            <person name="Adhikari A."/>
            <person name="Zheng C.-J."/>
            <person name="Schuster L."/>
            <person name="Cowan T.M."/>
            <person name="Smanski M.J."/>
            <person name="Chevrette M.G."/>
            <person name="De Carvalho L.P.S."/>
            <person name="Shen B."/>
        </authorList>
    </citation>
    <scope>NUCLEOTIDE SEQUENCE [LARGE SCALE GENOMIC DNA]</scope>
    <source>
        <strain evidence="2 3">NPDC001615</strain>
    </source>
</reference>
<feature type="transmembrane region" description="Helical" evidence="1">
    <location>
        <begin position="233"/>
        <end position="253"/>
    </location>
</feature>
<evidence type="ECO:0000313" key="3">
    <source>
        <dbReference type="Proteomes" id="UP001496720"/>
    </source>
</evidence>